<accession>A0A2R4NDU4</accession>
<dbReference type="AlphaFoldDB" id="A0A2R4NDU4"/>
<protein>
    <submittedName>
        <fullName evidence="1">Uncharacterized protein</fullName>
    </submittedName>
</protein>
<name>A0A2R4NDU4_KLEPN</name>
<sequence>MSGFMKLPGFYPSDVPAVGPSLVLARIPCDVRTRFSLIHKNPQMNKQGI</sequence>
<keyword evidence="1" id="KW-0614">Plasmid</keyword>
<reference evidence="1" key="1">
    <citation type="submission" date="2017-10" db="EMBL/GenBank/DDBJ databases">
        <title>Complete sequence of p911021-tetA.</title>
        <authorList>
            <person name="Feng J."/>
            <person name="Zeng L."/>
            <person name="Jiang X."/>
            <person name="Zhan Z."/>
            <person name="Luo W."/>
            <person name="Zhao Y."/>
            <person name="Tong Y."/>
            <person name="Zhou D."/>
        </authorList>
    </citation>
    <scope>NUCLEOTIDE SEQUENCE</scope>
    <source>
        <plasmid evidence="1">p911021-tetA</plasmid>
    </source>
</reference>
<geneLocation type="plasmid" evidence="1">
    <name>p911021-tetA</name>
</geneLocation>
<organism evidence="1">
    <name type="scientific">Klebsiella pneumoniae</name>
    <dbReference type="NCBI Taxonomy" id="573"/>
    <lineage>
        <taxon>Bacteria</taxon>
        <taxon>Pseudomonadati</taxon>
        <taxon>Pseudomonadota</taxon>
        <taxon>Gammaproteobacteria</taxon>
        <taxon>Enterobacterales</taxon>
        <taxon>Enterobacteriaceae</taxon>
        <taxon>Klebsiella/Raoultella group</taxon>
        <taxon>Klebsiella</taxon>
        <taxon>Klebsiella pneumoniae complex</taxon>
    </lineage>
</organism>
<evidence type="ECO:0000313" key="1">
    <source>
        <dbReference type="EMBL" id="AVX34326.1"/>
    </source>
</evidence>
<dbReference type="EMBL" id="MG288679">
    <property type="protein sequence ID" value="AVX34326.1"/>
    <property type="molecule type" value="Genomic_DNA"/>
</dbReference>
<proteinExistence type="predicted"/>